<dbReference type="GO" id="GO:0007368">
    <property type="term" value="P:determination of left/right symmetry"/>
    <property type="evidence" value="ECO:0007669"/>
    <property type="project" value="TreeGrafter"/>
</dbReference>
<dbReference type="Proteomes" id="UP000626109">
    <property type="component" value="Unassembled WGS sequence"/>
</dbReference>
<dbReference type="GO" id="GO:0003351">
    <property type="term" value="P:epithelial cilium movement involved in extracellular fluid movement"/>
    <property type="evidence" value="ECO:0007669"/>
    <property type="project" value="TreeGrafter"/>
</dbReference>
<comment type="caution">
    <text evidence="3">The sequence shown here is derived from an EMBL/GenBank/DDBJ whole genome shotgun (WGS) entry which is preliminary data.</text>
</comment>
<evidence type="ECO:0000259" key="2">
    <source>
        <dbReference type="Pfam" id="PF13877"/>
    </source>
</evidence>
<feature type="region of interest" description="Disordered" evidence="1">
    <location>
        <begin position="137"/>
        <end position="181"/>
    </location>
</feature>
<reference evidence="3" key="1">
    <citation type="submission" date="2021-02" db="EMBL/GenBank/DDBJ databases">
        <authorList>
            <person name="Dougan E. K."/>
            <person name="Rhodes N."/>
            <person name="Thang M."/>
            <person name="Chan C."/>
        </authorList>
    </citation>
    <scope>NUCLEOTIDE SEQUENCE</scope>
</reference>
<proteinExistence type="predicted"/>
<dbReference type="InterPro" id="IPR042422">
    <property type="entry name" value="CC103"/>
</dbReference>
<dbReference type="Pfam" id="PF13877">
    <property type="entry name" value="RPAP3_C"/>
    <property type="match status" value="1"/>
</dbReference>
<feature type="compositionally biased region" description="Acidic residues" evidence="1">
    <location>
        <begin position="154"/>
        <end position="163"/>
    </location>
</feature>
<dbReference type="PANTHER" id="PTHR28572:SF1">
    <property type="entry name" value="COILED-COIL DOMAIN-CONTAINING PROTEIN 103"/>
    <property type="match status" value="1"/>
</dbReference>
<dbReference type="GO" id="GO:0036159">
    <property type="term" value="P:inner dynein arm assembly"/>
    <property type="evidence" value="ECO:0007669"/>
    <property type="project" value="TreeGrafter"/>
</dbReference>
<organism evidence="3 4">
    <name type="scientific">Polarella glacialis</name>
    <name type="common">Dinoflagellate</name>
    <dbReference type="NCBI Taxonomy" id="89957"/>
    <lineage>
        <taxon>Eukaryota</taxon>
        <taxon>Sar</taxon>
        <taxon>Alveolata</taxon>
        <taxon>Dinophyceae</taxon>
        <taxon>Suessiales</taxon>
        <taxon>Suessiaceae</taxon>
        <taxon>Polarella</taxon>
    </lineage>
</organism>
<dbReference type="EMBL" id="CAJNNW010009823">
    <property type="protein sequence ID" value="CAE8651298.1"/>
    <property type="molecule type" value="Genomic_DNA"/>
</dbReference>
<name>A0A813IK19_POLGL</name>
<evidence type="ECO:0000256" key="1">
    <source>
        <dbReference type="SAM" id="MobiDB-lite"/>
    </source>
</evidence>
<dbReference type="AlphaFoldDB" id="A0A813IK19"/>
<accession>A0A813IK19</accession>
<sequence length="181" mass="19728">SSSRATGGYPGVTNFYSFEAQWKRLRGKPLERAALLQKIGANSLPALLRESLDGELVASITEAILIDMSGDREGGGPASATFAAEAMQALARTPRFDLSLHCLSKEERKIIEQVLEILDGQSTACSKESLDALRFAYRPPEPRPKSPEPQELAEQFDEDDIPEDQPRSSEVGADFSLDGCD</sequence>
<dbReference type="PANTHER" id="PTHR28572">
    <property type="entry name" value="COILED-COIL DOMAIN-CONTAINING PROTEIN 103"/>
    <property type="match status" value="1"/>
</dbReference>
<evidence type="ECO:0000313" key="4">
    <source>
        <dbReference type="Proteomes" id="UP000626109"/>
    </source>
</evidence>
<dbReference type="GO" id="GO:0005576">
    <property type="term" value="C:extracellular region"/>
    <property type="evidence" value="ECO:0007669"/>
    <property type="project" value="GOC"/>
</dbReference>
<protein>
    <recommendedName>
        <fullName evidence="2">RNA-polymerase II-associated protein 3-like C-terminal domain-containing protein</fullName>
    </recommendedName>
</protein>
<feature type="non-terminal residue" evidence="3">
    <location>
        <position position="1"/>
    </location>
</feature>
<feature type="domain" description="RNA-polymerase II-associated protein 3-like C-terminal" evidence="2">
    <location>
        <begin position="13"/>
        <end position="108"/>
    </location>
</feature>
<gene>
    <name evidence="3" type="ORF">PGLA2088_LOCUS9002</name>
</gene>
<evidence type="ECO:0000313" key="3">
    <source>
        <dbReference type="EMBL" id="CAE8651298.1"/>
    </source>
</evidence>
<dbReference type="InterPro" id="IPR025986">
    <property type="entry name" value="RPAP3-like_C"/>
</dbReference>
<dbReference type="GO" id="GO:0036157">
    <property type="term" value="C:outer dynein arm"/>
    <property type="evidence" value="ECO:0007669"/>
    <property type="project" value="InterPro"/>
</dbReference>